<comment type="function">
    <text evidence="8">Component of the Mediator complex, a coactivator involved in the regulated transcription of nearly all RNA polymerase II-dependent genes. Mediator functions as a bridge to convey information from gene-specific regulatory proteins to the basal RNA polymerase II transcription machinery. Mediator is recruited to promoters by direct interactions with regulatory proteins and serves as a scaffold for the assembly of a functional preinitiation complex with RNA polymerase II and the general transcription factors.</text>
</comment>
<protein>
    <recommendedName>
        <fullName evidence="3 8">Mediator of RNA polymerase II transcription subunit 18</fullName>
    </recommendedName>
    <alternativeName>
        <fullName evidence="7 8">Mediator complex subunit 18</fullName>
    </alternativeName>
</protein>
<dbReference type="Pfam" id="PF09637">
    <property type="entry name" value="Med18"/>
    <property type="match status" value="1"/>
</dbReference>
<dbReference type="EMBL" id="SWFT01000105">
    <property type="protein sequence ID" value="KAA8901163.1"/>
    <property type="molecule type" value="Genomic_DNA"/>
</dbReference>
<dbReference type="Proteomes" id="UP000449547">
    <property type="component" value="Unassembled WGS sequence"/>
</dbReference>
<dbReference type="GO" id="GO:0006369">
    <property type="term" value="P:termination of RNA polymerase II transcription"/>
    <property type="evidence" value="ECO:0007669"/>
    <property type="project" value="TreeGrafter"/>
</dbReference>
<gene>
    <name evidence="8" type="primary">MED18</name>
    <name evidence="9" type="ORF">DIURU_003533</name>
</gene>
<comment type="subunit">
    <text evidence="8">Component of the Mediator complex.</text>
</comment>
<keyword evidence="6 8" id="KW-0539">Nucleus</keyword>
<dbReference type="GO" id="GO:0070847">
    <property type="term" value="C:core mediator complex"/>
    <property type="evidence" value="ECO:0007669"/>
    <property type="project" value="TreeGrafter"/>
</dbReference>
<evidence type="ECO:0000256" key="2">
    <source>
        <dbReference type="ARBA" id="ARBA00009814"/>
    </source>
</evidence>
<keyword evidence="10" id="KW-1185">Reference proteome</keyword>
<dbReference type="OrthoDB" id="5348092at2759"/>
<keyword evidence="5 8" id="KW-0804">Transcription</keyword>
<dbReference type="GO" id="GO:0016592">
    <property type="term" value="C:mediator complex"/>
    <property type="evidence" value="ECO:0007669"/>
    <property type="project" value="InterPro"/>
</dbReference>
<evidence type="ECO:0000256" key="1">
    <source>
        <dbReference type="ARBA" id="ARBA00004123"/>
    </source>
</evidence>
<evidence type="ECO:0000313" key="10">
    <source>
        <dbReference type="Proteomes" id="UP000449547"/>
    </source>
</evidence>
<organism evidence="9 10">
    <name type="scientific">Diutina rugosa</name>
    <name type="common">Yeast</name>
    <name type="synonym">Candida rugosa</name>
    <dbReference type="NCBI Taxonomy" id="5481"/>
    <lineage>
        <taxon>Eukaryota</taxon>
        <taxon>Fungi</taxon>
        <taxon>Dikarya</taxon>
        <taxon>Ascomycota</taxon>
        <taxon>Saccharomycotina</taxon>
        <taxon>Pichiomycetes</taxon>
        <taxon>Debaryomycetaceae</taxon>
        <taxon>Diutina</taxon>
    </lineage>
</organism>
<accession>A0A642ULI1</accession>
<evidence type="ECO:0000313" key="9">
    <source>
        <dbReference type="EMBL" id="KAA8901163.1"/>
    </source>
</evidence>
<name>A0A642ULI1_DIURU</name>
<evidence type="ECO:0000256" key="7">
    <source>
        <dbReference type="ARBA" id="ARBA00032012"/>
    </source>
</evidence>
<dbReference type="GO" id="GO:0003712">
    <property type="term" value="F:transcription coregulator activity"/>
    <property type="evidence" value="ECO:0007669"/>
    <property type="project" value="InterPro"/>
</dbReference>
<evidence type="ECO:0000256" key="4">
    <source>
        <dbReference type="ARBA" id="ARBA00023015"/>
    </source>
</evidence>
<sequence length="269" mass="30822">MHQLSLVGTIPHSQYVQTIATLQAFTGQLRPQPISTYTLVCKPNHVFKPKFEPGKVNQIEQYYMRCITTWSCSFDLAKPVLKDDELFSGLLFDANSPEKNWTLQISDIPIAGKKQQVCAQTIYETTVVHTHTNVREQDVVEVKEEGRKGSIVATPKNESFLQMLSDLGYSVYNQYWCQGVRFFSGDVVIELTKLFIRDDDYQGDKIRLKLLDESNTFQVRVYVNVKKASNVDAVTQATKDLVKLQEYLKNLIKLTIPDRMKMDSRIQKG</sequence>
<reference evidence="9 10" key="1">
    <citation type="submission" date="2019-07" db="EMBL/GenBank/DDBJ databases">
        <title>Genome assembly of two rare yeast pathogens: Diutina rugosa and Trichomonascus ciferrii.</title>
        <authorList>
            <person name="Mixao V."/>
            <person name="Saus E."/>
            <person name="Hansen A."/>
            <person name="Lass-Flor C."/>
            <person name="Gabaldon T."/>
        </authorList>
    </citation>
    <scope>NUCLEOTIDE SEQUENCE [LARGE SCALE GENOMIC DNA]</scope>
    <source>
        <strain evidence="9 10">CBS 613</strain>
    </source>
</reference>
<dbReference type="InterPro" id="IPR019095">
    <property type="entry name" value="Mediator_Med18"/>
</dbReference>
<dbReference type="GO" id="GO:0006357">
    <property type="term" value="P:regulation of transcription by RNA polymerase II"/>
    <property type="evidence" value="ECO:0007669"/>
    <property type="project" value="InterPro"/>
</dbReference>
<evidence type="ECO:0000256" key="3">
    <source>
        <dbReference type="ARBA" id="ARBA00019612"/>
    </source>
</evidence>
<evidence type="ECO:0000256" key="6">
    <source>
        <dbReference type="ARBA" id="ARBA00023242"/>
    </source>
</evidence>
<dbReference type="OMA" id="PGKVNQI"/>
<evidence type="ECO:0000256" key="5">
    <source>
        <dbReference type="ARBA" id="ARBA00023163"/>
    </source>
</evidence>
<dbReference type="VEuPathDB" id="FungiDB:DIURU_003533"/>
<comment type="similarity">
    <text evidence="2 8">Belongs to the Mediator complex subunit 18 family.</text>
</comment>
<evidence type="ECO:0000256" key="8">
    <source>
        <dbReference type="RuleBase" id="RU364150"/>
    </source>
</evidence>
<dbReference type="Gene3D" id="2.40.320.10">
    <property type="entry name" value="Hypothetical Protein Pfu-838710-001"/>
    <property type="match status" value="1"/>
</dbReference>
<keyword evidence="8" id="KW-0010">Activator</keyword>
<comment type="subcellular location">
    <subcellularLocation>
        <location evidence="1 8">Nucleus</location>
    </subcellularLocation>
</comment>
<comment type="caution">
    <text evidence="9">The sequence shown here is derived from an EMBL/GenBank/DDBJ whole genome shotgun (WGS) entry which is preliminary data.</text>
</comment>
<proteinExistence type="inferred from homology"/>
<dbReference type="PANTHER" id="PTHR13321">
    <property type="entry name" value="MEDIATOR OF RNA POLYMERASE II TRANSCRIPTION, SUBUNIT 18"/>
    <property type="match status" value="1"/>
</dbReference>
<keyword evidence="4 8" id="KW-0805">Transcription regulation</keyword>
<dbReference type="PANTHER" id="PTHR13321:SF2">
    <property type="entry name" value="MEDIATOR OF RNA POLYMERASE II TRANSCRIPTION SUBUNIT 18"/>
    <property type="match status" value="1"/>
</dbReference>
<dbReference type="AlphaFoldDB" id="A0A642ULI1"/>